<evidence type="ECO:0000313" key="4">
    <source>
        <dbReference type="Proteomes" id="UP000017052"/>
    </source>
</evidence>
<dbReference type="GO" id="GO:0045454">
    <property type="term" value="P:cell redox homeostasis"/>
    <property type="evidence" value="ECO:0007669"/>
    <property type="project" value="TreeGrafter"/>
</dbReference>
<feature type="compositionally biased region" description="Low complexity" evidence="1">
    <location>
        <begin position="13"/>
        <end position="26"/>
    </location>
</feature>
<keyword evidence="4" id="KW-1185">Reference proteome</keyword>
<dbReference type="AlphaFoldDB" id="U2QG20"/>
<dbReference type="PANTHER" id="PTHR43601:SF3">
    <property type="entry name" value="THIOREDOXIN, MITOCHONDRIAL"/>
    <property type="match status" value="1"/>
</dbReference>
<dbReference type="PANTHER" id="PTHR43601">
    <property type="entry name" value="THIOREDOXIN, MITOCHONDRIAL"/>
    <property type="match status" value="1"/>
</dbReference>
<dbReference type="GO" id="GO:0006950">
    <property type="term" value="P:response to stress"/>
    <property type="evidence" value="ECO:0007669"/>
    <property type="project" value="UniProtKB-ARBA"/>
</dbReference>
<comment type="caution">
    <text evidence="3">The sequence shown here is derived from an EMBL/GenBank/DDBJ whole genome shotgun (WGS) entry which is preliminary data.</text>
</comment>
<dbReference type="InterPro" id="IPR011990">
    <property type="entry name" value="TPR-like_helical_dom_sf"/>
</dbReference>
<sequence>MSQPVNPHRASDAPQRQGAAAPAANASFSRPGAIDLSQLAARAPAEQDPSGPAAGVGSYAVEVTQAELNSVLQQSMNHPVVIALLSGSDPGCRRFRETLTRVSDGDAGRWLLATVDVDTQPGIAQALGVQAVPTVVAVIGGQVAPLFQGTADEQQVRAVMKQVLDMAVANGVAGRVAPVSHPEDGPDPRFARADDAMAAGDYATAIAEYDRLLAANPKDHEAAAARATASMLLRGASGDARDAVAAADADPQDIDKAFAAADAQIIAGDAARAFERLIGLVRTTAGEDRERVRVRVLELFETMDPADPVLLAARRDLGRALF</sequence>
<dbReference type="Gene3D" id="1.25.40.10">
    <property type="entry name" value="Tetratricopeptide repeat domain"/>
    <property type="match status" value="1"/>
</dbReference>
<dbReference type="GeneID" id="95358664"/>
<evidence type="ECO:0000259" key="2">
    <source>
        <dbReference type="Pfam" id="PF00085"/>
    </source>
</evidence>
<evidence type="ECO:0000256" key="1">
    <source>
        <dbReference type="SAM" id="MobiDB-lite"/>
    </source>
</evidence>
<feature type="region of interest" description="Disordered" evidence="1">
    <location>
        <begin position="1"/>
        <end position="27"/>
    </location>
</feature>
<dbReference type="Pfam" id="PF00085">
    <property type="entry name" value="Thioredoxin"/>
    <property type="match status" value="1"/>
</dbReference>
<name>U2QG20_9ACTN</name>
<dbReference type="InterPro" id="IPR036249">
    <property type="entry name" value="Thioredoxin-like_sf"/>
</dbReference>
<dbReference type="RefSeq" id="WP_021797703.1">
    <property type="nucleotide sequence ID" value="NZ_ACVN02000194.1"/>
</dbReference>
<dbReference type="Pfam" id="PF14561">
    <property type="entry name" value="TPR_20"/>
    <property type="match status" value="1"/>
</dbReference>
<evidence type="ECO:0000313" key="3">
    <source>
        <dbReference type="EMBL" id="ERK55134.1"/>
    </source>
</evidence>
<feature type="domain" description="Thioredoxin" evidence="2">
    <location>
        <begin position="61"/>
        <end position="161"/>
    </location>
</feature>
<dbReference type="SUPFAM" id="SSF48452">
    <property type="entry name" value="TPR-like"/>
    <property type="match status" value="1"/>
</dbReference>
<dbReference type="InterPro" id="IPR013766">
    <property type="entry name" value="Thioredoxin_domain"/>
</dbReference>
<dbReference type="Gene3D" id="3.40.30.10">
    <property type="entry name" value="Glutaredoxin"/>
    <property type="match status" value="1"/>
</dbReference>
<gene>
    <name evidence="3" type="ORF">HMPREF0682_1961</name>
</gene>
<dbReference type="SUPFAM" id="SSF52833">
    <property type="entry name" value="Thioredoxin-like"/>
    <property type="match status" value="1"/>
</dbReference>
<accession>U2QG20</accession>
<dbReference type="Proteomes" id="UP000017052">
    <property type="component" value="Unassembled WGS sequence"/>
</dbReference>
<reference evidence="3" key="1">
    <citation type="submission" date="2013-08" db="EMBL/GenBank/DDBJ databases">
        <authorList>
            <person name="Durkin A.S."/>
            <person name="Haft D.R."/>
            <person name="McCorrison J."/>
            <person name="Torralba M."/>
            <person name="Gillis M."/>
            <person name="Haft D.H."/>
            <person name="Methe B."/>
            <person name="Sutton G."/>
            <person name="Nelson K.E."/>
        </authorList>
    </citation>
    <scope>NUCLEOTIDE SEQUENCE [LARGE SCALE GENOMIC DNA]</scope>
    <source>
        <strain evidence="3">F0233</strain>
    </source>
</reference>
<organism evidence="3 4">
    <name type="scientific">Propionibacterium acidifaciens F0233</name>
    <dbReference type="NCBI Taxonomy" id="553198"/>
    <lineage>
        <taxon>Bacteria</taxon>
        <taxon>Bacillati</taxon>
        <taxon>Actinomycetota</taxon>
        <taxon>Actinomycetes</taxon>
        <taxon>Propionibacteriales</taxon>
        <taxon>Propionibacteriaceae</taxon>
        <taxon>Propionibacterium</taxon>
    </lineage>
</organism>
<dbReference type="CDD" id="cd02956">
    <property type="entry name" value="ybbN"/>
    <property type="match status" value="1"/>
</dbReference>
<protein>
    <submittedName>
        <fullName evidence="3">Thioredoxin domain protein</fullName>
    </submittedName>
</protein>
<dbReference type="EMBL" id="ACVN02000194">
    <property type="protein sequence ID" value="ERK55134.1"/>
    <property type="molecule type" value="Genomic_DNA"/>
</dbReference>
<proteinExistence type="predicted"/>